<dbReference type="PANTHER" id="PTHR43557:SF4">
    <property type="entry name" value="APOPTOSIS-INDUCING FACTOR 1, MITOCHONDRIAL"/>
    <property type="match status" value="1"/>
</dbReference>
<sequence>WEPRTLPVLENSKEVKEKILYLRGVDDYRKLASICDSSKSVTIVGGGFLGSELAYSIRRKNGDVAVNQVISESGNLGGVLPEYLSKKATESLRETGVNVITNAKITSARRKGDGVELESDLLD</sequence>
<keyword evidence="3" id="KW-0560">Oxidoreductase</keyword>
<dbReference type="GO" id="GO:0005739">
    <property type="term" value="C:mitochondrion"/>
    <property type="evidence" value="ECO:0007669"/>
    <property type="project" value="TreeGrafter"/>
</dbReference>
<dbReference type="Pfam" id="PF00070">
    <property type="entry name" value="Pyr_redox"/>
    <property type="match status" value="1"/>
</dbReference>
<evidence type="ECO:0000256" key="1">
    <source>
        <dbReference type="ARBA" id="ARBA00022630"/>
    </source>
</evidence>
<dbReference type="InterPro" id="IPR050446">
    <property type="entry name" value="FAD-oxidoreductase/Apoptosis"/>
</dbReference>
<evidence type="ECO:0000256" key="3">
    <source>
        <dbReference type="ARBA" id="ARBA00023002"/>
    </source>
</evidence>
<evidence type="ECO:0000259" key="4">
    <source>
        <dbReference type="Pfam" id="PF00070"/>
    </source>
</evidence>
<dbReference type="OrthoDB" id="6029at2759"/>
<accession>A0A0C2CEJ8</accession>
<proteinExistence type="predicted"/>
<evidence type="ECO:0000313" key="6">
    <source>
        <dbReference type="Proteomes" id="UP000054047"/>
    </source>
</evidence>
<dbReference type="InterPro" id="IPR039648">
    <property type="entry name" value="DHPH_N"/>
</dbReference>
<reference evidence="5 6" key="1">
    <citation type="submission" date="2013-12" db="EMBL/GenBank/DDBJ databases">
        <title>Draft genome of the parsitic nematode Ancylostoma duodenale.</title>
        <authorList>
            <person name="Mitreva M."/>
        </authorList>
    </citation>
    <scope>NUCLEOTIDE SEQUENCE [LARGE SCALE GENOMIC DNA]</scope>
    <source>
        <strain evidence="5 6">Zhejiang</strain>
    </source>
</reference>
<keyword evidence="2" id="KW-0274">FAD</keyword>
<organism evidence="5 6">
    <name type="scientific">Ancylostoma duodenale</name>
    <dbReference type="NCBI Taxonomy" id="51022"/>
    <lineage>
        <taxon>Eukaryota</taxon>
        <taxon>Metazoa</taxon>
        <taxon>Ecdysozoa</taxon>
        <taxon>Nematoda</taxon>
        <taxon>Chromadorea</taxon>
        <taxon>Rhabditida</taxon>
        <taxon>Rhabditina</taxon>
        <taxon>Rhabditomorpha</taxon>
        <taxon>Strongyloidea</taxon>
        <taxon>Ancylostomatidae</taxon>
        <taxon>Ancylostomatinae</taxon>
        <taxon>Ancylostoma</taxon>
    </lineage>
</organism>
<dbReference type="EMBL" id="KN761042">
    <property type="protein sequence ID" value="KIH48267.1"/>
    <property type="molecule type" value="Genomic_DNA"/>
</dbReference>
<protein>
    <submittedName>
        <fullName evidence="5">Pyridine nucleotide-disulfide oxidoreductase</fullName>
    </submittedName>
</protein>
<dbReference type="GO" id="GO:0033108">
    <property type="term" value="P:mitochondrial respiratory chain complex assembly"/>
    <property type="evidence" value="ECO:0007669"/>
    <property type="project" value="TreeGrafter"/>
</dbReference>
<keyword evidence="6" id="KW-1185">Reference proteome</keyword>
<dbReference type="GO" id="GO:0016174">
    <property type="term" value="F:NAD(P)H oxidase H2O2-forming activity"/>
    <property type="evidence" value="ECO:0007669"/>
    <property type="project" value="TreeGrafter"/>
</dbReference>
<evidence type="ECO:0000256" key="2">
    <source>
        <dbReference type="ARBA" id="ARBA00022827"/>
    </source>
</evidence>
<gene>
    <name evidence="5" type="ORF">ANCDUO_21666</name>
</gene>
<dbReference type="PANTHER" id="PTHR43557">
    <property type="entry name" value="APOPTOSIS-INDUCING FACTOR 1"/>
    <property type="match status" value="1"/>
</dbReference>
<dbReference type="GO" id="GO:0071949">
    <property type="term" value="F:FAD binding"/>
    <property type="evidence" value="ECO:0007669"/>
    <property type="project" value="TreeGrafter"/>
</dbReference>
<dbReference type="SUPFAM" id="SSF51905">
    <property type="entry name" value="FAD/NAD(P)-binding domain"/>
    <property type="match status" value="1"/>
</dbReference>
<dbReference type="InterPro" id="IPR036188">
    <property type="entry name" value="FAD/NAD-bd_sf"/>
</dbReference>
<evidence type="ECO:0000313" key="5">
    <source>
        <dbReference type="EMBL" id="KIH48267.1"/>
    </source>
</evidence>
<feature type="domain" description="Pyridine nucleotide-disulphide oxidoreductase N-terminal" evidence="4">
    <location>
        <begin position="41"/>
        <end position="117"/>
    </location>
</feature>
<feature type="non-terminal residue" evidence="5">
    <location>
        <position position="1"/>
    </location>
</feature>
<name>A0A0C2CEJ8_9BILA</name>
<dbReference type="Gene3D" id="3.50.50.60">
    <property type="entry name" value="FAD/NAD(P)-binding domain"/>
    <property type="match status" value="1"/>
</dbReference>
<dbReference type="Proteomes" id="UP000054047">
    <property type="component" value="Unassembled WGS sequence"/>
</dbReference>
<dbReference type="AlphaFoldDB" id="A0A0C2CEJ8"/>
<keyword evidence="1" id="KW-0285">Flavoprotein</keyword>
<dbReference type="GO" id="GO:0006915">
    <property type="term" value="P:apoptotic process"/>
    <property type="evidence" value="ECO:0007669"/>
    <property type="project" value="TreeGrafter"/>
</dbReference>